<dbReference type="Pfam" id="PF01569">
    <property type="entry name" value="PAP2"/>
    <property type="match status" value="1"/>
</dbReference>
<keyword evidence="1" id="KW-0472">Membrane</keyword>
<dbReference type="InterPro" id="IPR036938">
    <property type="entry name" value="PAP2/HPO_sf"/>
</dbReference>
<dbReference type="AlphaFoldDB" id="A0AAE4EYN6"/>
<feature type="transmembrane region" description="Helical" evidence="1">
    <location>
        <begin position="64"/>
        <end position="83"/>
    </location>
</feature>
<proteinExistence type="predicted"/>
<accession>A0AAE4EYN6</accession>
<name>A0AAE4EYN6_9EURY</name>
<dbReference type="Gene3D" id="1.20.144.10">
    <property type="entry name" value="Phosphatidic acid phosphatase type 2/haloperoxidase"/>
    <property type="match status" value="1"/>
</dbReference>
<reference evidence="3 4" key="1">
    <citation type="submission" date="2022-06" db="EMBL/GenBank/DDBJ databases">
        <title>Haloarcula sp. a new haloarchaeum isolate from saline soil.</title>
        <authorList>
            <person name="Strakova D."/>
            <person name="Galisteo C."/>
            <person name="Sanchez-Porro C."/>
            <person name="Ventosa A."/>
        </authorList>
    </citation>
    <scope>NUCLEOTIDE SEQUENCE [LARGE SCALE GENOMIC DNA]</scope>
    <source>
        <strain evidence="3 4">S1AR25-5A</strain>
    </source>
</reference>
<keyword evidence="4" id="KW-1185">Reference proteome</keyword>
<keyword evidence="1" id="KW-0812">Transmembrane</keyword>
<comment type="caution">
    <text evidence="3">The sequence shown here is derived from an EMBL/GenBank/DDBJ whole genome shotgun (WGS) entry which is preliminary data.</text>
</comment>
<evidence type="ECO:0000313" key="3">
    <source>
        <dbReference type="EMBL" id="MDS0222342.1"/>
    </source>
</evidence>
<evidence type="ECO:0000256" key="1">
    <source>
        <dbReference type="SAM" id="Phobius"/>
    </source>
</evidence>
<evidence type="ECO:0000259" key="2">
    <source>
        <dbReference type="SMART" id="SM00014"/>
    </source>
</evidence>
<sequence>MRAQILAEFFDLLVRIDTATMDAIVAARTPLMTKVLTSVTGLGSATAALCFVGVCYLADWDEAFRHSLVALSITGVIVGTLMLTVQRPFPADPVCLTDGAETVSTSFPSGHAAAVTVYAMTARKSDALPFGAVVVLATLVAISRIYLGTHYLTDTVVGVGIGVAAFLLSAWLLDRAS</sequence>
<protein>
    <submittedName>
        <fullName evidence="3">Phosphatase PAP2 family protein</fullName>
    </submittedName>
</protein>
<feature type="transmembrane region" description="Helical" evidence="1">
    <location>
        <begin position="127"/>
        <end position="146"/>
    </location>
</feature>
<feature type="transmembrane region" description="Helical" evidence="1">
    <location>
        <begin position="152"/>
        <end position="173"/>
    </location>
</feature>
<keyword evidence="1" id="KW-1133">Transmembrane helix</keyword>
<evidence type="ECO:0000313" key="4">
    <source>
        <dbReference type="Proteomes" id="UP001253439"/>
    </source>
</evidence>
<dbReference type="SMART" id="SM00014">
    <property type="entry name" value="acidPPc"/>
    <property type="match status" value="1"/>
</dbReference>
<dbReference type="PANTHER" id="PTHR14969:SF13">
    <property type="entry name" value="AT30094P"/>
    <property type="match status" value="1"/>
</dbReference>
<dbReference type="Proteomes" id="UP001253439">
    <property type="component" value="Unassembled WGS sequence"/>
</dbReference>
<dbReference type="EMBL" id="JAMQOM010000005">
    <property type="protein sequence ID" value="MDS0222342.1"/>
    <property type="molecule type" value="Genomic_DNA"/>
</dbReference>
<organism evidence="3 4">
    <name type="scientific">Haloarcula terrestris</name>
    <dbReference type="NCBI Taxonomy" id="2950533"/>
    <lineage>
        <taxon>Archaea</taxon>
        <taxon>Methanobacteriati</taxon>
        <taxon>Methanobacteriota</taxon>
        <taxon>Stenosarchaea group</taxon>
        <taxon>Halobacteria</taxon>
        <taxon>Halobacteriales</taxon>
        <taxon>Haloarculaceae</taxon>
        <taxon>Haloarcula</taxon>
    </lineage>
</organism>
<gene>
    <name evidence="3" type="ORF">NDI54_13420</name>
</gene>
<dbReference type="PANTHER" id="PTHR14969">
    <property type="entry name" value="SPHINGOSINE-1-PHOSPHATE PHOSPHOHYDROLASE"/>
    <property type="match status" value="1"/>
</dbReference>
<dbReference type="RefSeq" id="WP_310896959.1">
    <property type="nucleotide sequence ID" value="NZ_JAMQOM010000005.1"/>
</dbReference>
<feature type="transmembrane region" description="Helical" evidence="1">
    <location>
        <begin position="35"/>
        <end position="58"/>
    </location>
</feature>
<feature type="domain" description="Phosphatidic acid phosphatase type 2/haloperoxidase" evidence="2">
    <location>
        <begin position="64"/>
        <end position="170"/>
    </location>
</feature>
<dbReference type="InterPro" id="IPR000326">
    <property type="entry name" value="PAP2/HPO"/>
</dbReference>
<dbReference type="SUPFAM" id="SSF48317">
    <property type="entry name" value="Acid phosphatase/Vanadium-dependent haloperoxidase"/>
    <property type="match status" value="1"/>
</dbReference>